<feature type="binding site" evidence="15">
    <location>
        <position position="204"/>
    </location>
    <ligand>
        <name>NADP(+)</name>
        <dbReference type="ChEBI" id="CHEBI:58349"/>
    </ligand>
</feature>
<dbReference type="InterPro" id="IPR016192">
    <property type="entry name" value="APOBEC/CMP_deaminase_Zn-bd"/>
</dbReference>
<dbReference type="InterPro" id="IPR011549">
    <property type="entry name" value="RibD_C"/>
</dbReference>
<comment type="function">
    <text evidence="1 13">Converts 2,5-diamino-6-(ribosylamino)-4(3h)-pyrimidinone 5'-phosphate into 5-amino-6-(ribosylamino)-2,4(1h,3h)-pyrimidinedione 5'-phosphate.</text>
</comment>
<evidence type="ECO:0000256" key="1">
    <source>
        <dbReference type="ARBA" id="ARBA00002151"/>
    </source>
</evidence>
<dbReference type="PANTHER" id="PTHR38011:SF7">
    <property type="entry name" value="2,5-DIAMINO-6-RIBOSYLAMINO-4(3H)-PYRIMIDINONE 5'-PHOSPHATE REDUCTASE"/>
    <property type="match status" value="1"/>
</dbReference>
<dbReference type="PANTHER" id="PTHR38011">
    <property type="entry name" value="DIHYDROFOLATE REDUCTASE FAMILY PROTEIN (AFU_ORTHOLOGUE AFUA_8G06820)"/>
    <property type="match status" value="1"/>
</dbReference>
<gene>
    <name evidence="18" type="ORF">A3B81_02040</name>
</gene>
<evidence type="ECO:0000256" key="16">
    <source>
        <dbReference type="PIRSR" id="PIRSR006769-3"/>
    </source>
</evidence>
<comment type="pathway">
    <text evidence="3 13">Cofactor biosynthesis; riboflavin biosynthesis; 5-amino-6-(D-ribitylamino)uracil from GTP: step 3/4.</text>
</comment>
<feature type="binding site" evidence="16">
    <location>
        <position position="88"/>
    </location>
    <ligand>
        <name>Zn(2+)</name>
        <dbReference type="ChEBI" id="CHEBI:29105"/>
        <note>catalytic</note>
    </ligand>
</feature>
<evidence type="ECO:0000256" key="6">
    <source>
        <dbReference type="ARBA" id="ARBA00022619"/>
    </source>
</evidence>
<evidence type="ECO:0000313" key="19">
    <source>
        <dbReference type="Proteomes" id="UP000179362"/>
    </source>
</evidence>
<evidence type="ECO:0000256" key="5">
    <source>
        <dbReference type="ARBA" id="ARBA00007417"/>
    </source>
</evidence>
<evidence type="ECO:0000256" key="4">
    <source>
        <dbReference type="ARBA" id="ARBA00005259"/>
    </source>
</evidence>
<dbReference type="Gene3D" id="3.40.430.10">
    <property type="entry name" value="Dihydrofolate Reductase, subunit A"/>
    <property type="match status" value="1"/>
</dbReference>
<feature type="binding site" evidence="15">
    <location>
        <position position="200"/>
    </location>
    <ligand>
        <name>NADP(+)</name>
        <dbReference type="ChEBI" id="CHEBI:58349"/>
    </ligand>
</feature>
<feature type="binding site" evidence="16">
    <location>
        <position position="54"/>
    </location>
    <ligand>
        <name>Zn(2+)</name>
        <dbReference type="ChEBI" id="CHEBI:29105"/>
        <note>catalytic</note>
    </ligand>
</feature>
<feature type="binding site" evidence="16">
    <location>
        <position position="79"/>
    </location>
    <ligand>
        <name>Zn(2+)</name>
        <dbReference type="ChEBI" id="CHEBI:29105"/>
        <note>catalytic</note>
    </ligand>
</feature>
<feature type="binding site" evidence="15">
    <location>
        <position position="295"/>
    </location>
    <ligand>
        <name>substrate</name>
    </ligand>
</feature>
<comment type="pathway">
    <text evidence="2 13">Cofactor biosynthesis; riboflavin biosynthesis; 5-amino-6-(D-ribitylamino)uracil from GTP: step 2/4.</text>
</comment>
<name>A0A1F6U3F4_9PROT</name>
<feature type="binding site" evidence="15">
    <location>
        <begin position="297"/>
        <end position="303"/>
    </location>
    <ligand>
        <name>NADP(+)</name>
        <dbReference type="ChEBI" id="CHEBI:58349"/>
    </ligand>
</feature>
<dbReference type="InterPro" id="IPR004794">
    <property type="entry name" value="Eubact_RibD"/>
</dbReference>
<organism evidence="18 19">
    <name type="scientific">Candidatus Muproteobacteria bacterium RIFCSPHIGHO2_02_FULL_65_16</name>
    <dbReference type="NCBI Taxonomy" id="1817766"/>
    <lineage>
        <taxon>Bacteria</taxon>
        <taxon>Pseudomonadati</taxon>
        <taxon>Pseudomonadota</taxon>
        <taxon>Candidatus Muproteobacteria</taxon>
    </lineage>
</organism>
<keyword evidence="9 13" id="KW-0862">Zinc</keyword>
<protein>
    <recommendedName>
        <fullName evidence="13">Riboflavin biosynthesis protein RibD</fullName>
    </recommendedName>
    <domain>
        <recommendedName>
            <fullName evidence="13">Diaminohydroxyphosphoribosylaminopyrimidine deaminase</fullName>
            <shortName evidence="13">DRAP deaminase</shortName>
            <ecNumber evidence="13">3.5.4.26</ecNumber>
        </recommendedName>
        <alternativeName>
            <fullName evidence="13">Riboflavin-specific deaminase</fullName>
        </alternativeName>
    </domain>
    <domain>
        <recommendedName>
            <fullName evidence="13">5-amino-6-(5-phosphoribosylamino)uracil reductase</fullName>
            <ecNumber evidence="13">1.1.1.193</ecNumber>
        </recommendedName>
        <alternativeName>
            <fullName evidence="13">HTP reductase</fullName>
        </alternativeName>
    </domain>
</protein>
<dbReference type="Proteomes" id="UP000179362">
    <property type="component" value="Unassembled WGS sequence"/>
</dbReference>
<feature type="binding site" evidence="15">
    <location>
        <position position="158"/>
    </location>
    <ligand>
        <name>NADP(+)</name>
        <dbReference type="ChEBI" id="CHEBI:58349"/>
    </ligand>
</feature>
<dbReference type="Pfam" id="PF01872">
    <property type="entry name" value="RibD_C"/>
    <property type="match status" value="1"/>
</dbReference>
<dbReference type="UniPathway" id="UPA00275">
    <property type="reaction ID" value="UER00401"/>
</dbReference>
<comment type="similarity">
    <text evidence="5 13">In the C-terminal section; belongs to the HTP reductase family.</text>
</comment>
<feature type="binding site" evidence="15">
    <location>
        <position position="172"/>
    </location>
    <ligand>
        <name>substrate</name>
    </ligand>
</feature>
<keyword evidence="10 13" id="KW-0521">NADP</keyword>
<dbReference type="GO" id="GO:0008703">
    <property type="term" value="F:5-amino-6-(5-phosphoribosylamino)uracil reductase activity"/>
    <property type="evidence" value="ECO:0007669"/>
    <property type="project" value="UniProtKB-EC"/>
</dbReference>
<feature type="binding site" evidence="15">
    <location>
        <position position="226"/>
    </location>
    <ligand>
        <name>NADP(+)</name>
        <dbReference type="ChEBI" id="CHEBI:58349"/>
    </ligand>
</feature>
<dbReference type="EMBL" id="MFTA01000042">
    <property type="protein sequence ID" value="OGI51923.1"/>
    <property type="molecule type" value="Genomic_DNA"/>
</dbReference>
<keyword evidence="7 13" id="KW-0479">Metal-binding</keyword>
<evidence type="ECO:0000259" key="17">
    <source>
        <dbReference type="PROSITE" id="PS51747"/>
    </source>
</evidence>
<dbReference type="SUPFAM" id="SSF53597">
    <property type="entry name" value="Dihydrofolate reductase-like"/>
    <property type="match status" value="1"/>
</dbReference>
<dbReference type="PROSITE" id="PS51747">
    <property type="entry name" value="CYT_DCMP_DEAMINASES_2"/>
    <property type="match status" value="1"/>
</dbReference>
<dbReference type="PIRSF" id="PIRSF006769">
    <property type="entry name" value="RibD"/>
    <property type="match status" value="1"/>
</dbReference>
<dbReference type="PROSITE" id="PS00903">
    <property type="entry name" value="CYT_DCMP_DEAMINASES_1"/>
    <property type="match status" value="1"/>
</dbReference>
<dbReference type="NCBIfam" id="TIGR00227">
    <property type="entry name" value="ribD_Cterm"/>
    <property type="match status" value="1"/>
</dbReference>
<dbReference type="InterPro" id="IPR002734">
    <property type="entry name" value="RibDG_C"/>
</dbReference>
<feature type="domain" description="CMP/dCMP-type deaminase" evidence="17">
    <location>
        <begin position="5"/>
        <end position="127"/>
    </location>
</feature>
<dbReference type="Gene3D" id="3.40.140.10">
    <property type="entry name" value="Cytidine Deaminase, domain 2"/>
    <property type="match status" value="1"/>
</dbReference>
<comment type="cofactor">
    <cofactor evidence="13 16">
        <name>Zn(2+)</name>
        <dbReference type="ChEBI" id="CHEBI:29105"/>
    </cofactor>
    <text evidence="13 16">Binds 1 zinc ion.</text>
</comment>
<evidence type="ECO:0000313" key="18">
    <source>
        <dbReference type="EMBL" id="OGI51923.1"/>
    </source>
</evidence>
<dbReference type="InterPro" id="IPR002125">
    <property type="entry name" value="CMP_dCMP_dom"/>
</dbReference>
<evidence type="ECO:0000256" key="12">
    <source>
        <dbReference type="ARBA" id="ARBA00023268"/>
    </source>
</evidence>
<dbReference type="SUPFAM" id="SSF53927">
    <property type="entry name" value="Cytidine deaminase-like"/>
    <property type="match status" value="1"/>
</dbReference>
<keyword evidence="6 13" id="KW-0686">Riboflavin biosynthesis</keyword>
<dbReference type="InterPro" id="IPR024072">
    <property type="entry name" value="DHFR-like_dom_sf"/>
</dbReference>
<keyword evidence="11 13" id="KW-0560">Oxidoreductase</keyword>
<proteinExistence type="inferred from homology"/>
<evidence type="ECO:0000256" key="3">
    <source>
        <dbReference type="ARBA" id="ARBA00004910"/>
    </source>
</evidence>
<dbReference type="InterPro" id="IPR050765">
    <property type="entry name" value="Riboflavin_Biosynth_HTPR"/>
</dbReference>
<feature type="binding site" evidence="15">
    <location>
        <position position="211"/>
    </location>
    <ligand>
        <name>substrate</name>
    </ligand>
</feature>
<feature type="binding site" evidence="15">
    <location>
        <position position="174"/>
    </location>
    <ligand>
        <name>NADP(+)</name>
        <dbReference type="ChEBI" id="CHEBI:58349"/>
    </ligand>
</feature>
<dbReference type="GO" id="GO:0008835">
    <property type="term" value="F:diaminohydroxyphosphoribosylaminopyrimidine deaminase activity"/>
    <property type="evidence" value="ECO:0007669"/>
    <property type="project" value="UniProtKB-EC"/>
</dbReference>
<dbReference type="EC" id="3.5.4.26" evidence="13"/>
<comment type="similarity">
    <text evidence="4 13">In the N-terminal section; belongs to the cytidine and deoxycytidylate deaminase family.</text>
</comment>
<evidence type="ECO:0000256" key="15">
    <source>
        <dbReference type="PIRSR" id="PIRSR006769-2"/>
    </source>
</evidence>
<comment type="caution">
    <text evidence="18">The sequence shown here is derived from an EMBL/GenBank/DDBJ whole genome shotgun (WGS) entry which is preliminary data.</text>
</comment>
<feature type="active site" description="Proton donor" evidence="14">
    <location>
        <position position="56"/>
    </location>
</feature>
<dbReference type="GO" id="GO:0008270">
    <property type="term" value="F:zinc ion binding"/>
    <property type="evidence" value="ECO:0007669"/>
    <property type="project" value="InterPro"/>
</dbReference>
<evidence type="ECO:0000256" key="7">
    <source>
        <dbReference type="ARBA" id="ARBA00022723"/>
    </source>
</evidence>
<evidence type="ECO:0000256" key="2">
    <source>
        <dbReference type="ARBA" id="ARBA00004882"/>
    </source>
</evidence>
<keyword evidence="8 13" id="KW-0378">Hydrolase</keyword>
<dbReference type="GO" id="GO:0050661">
    <property type="term" value="F:NADP binding"/>
    <property type="evidence" value="ECO:0007669"/>
    <property type="project" value="InterPro"/>
</dbReference>
<dbReference type="NCBIfam" id="TIGR00326">
    <property type="entry name" value="eubact_ribD"/>
    <property type="match status" value="1"/>
</dbReference>
<comment type="catalytic activity">
    <reaction evidence="13">
        <text>5-amino-6-(5-phospho-D-ribitylamino)uracil + NADP(+) = 5-amino-6-(5-phospho-D-ribosylamino)uracil + NADPH + H(+)</text>
        <dbReference type="Rhea" id="RHEA:17845"/>
        <dbReference type="ChEBI" id="CHEBI:15378"/>
        <dbReference type="ChEBI" id="CHEBI:57783"/>
        <dbReference type="ChEBI" id="CHEBI:58349"/>
        <dbReference type="ChEBI" id="CHEBI:58421"/>
        <dbReference type="ChEBI" id="CHEBI:58453"/>
        <dbReference type="EC" id="1.1.1.193"/>
    </reaction>
</comment>
<evidence type="ECO:0000256" key="9">
    <source>
        <dbReference type="ARBA" id="ARBA00022833"/>
    </source>
</evidence>
<dbReference type="EC" id="1.1.1.193" evidence="13"/>
<dbReference type="Pfam" id="PF00383">
    <property type="entry name" value="dCMP_cyt_deam_1"/>
    <property type="match status" value="1"/>
</dbReference>
<sequence>MTPAANEARFMARALELARRGLYTTDPNPRVGCVIVKDGAAVGEGFHERAGEPHAEIVALRAAGGAARGATVYLTLEPCCHHGRTPPCSQALIEAGVARLVAAMRDPNPKVAGRGFDELRGRGIAVDAGLMEAEAAALNPGFISRMSHGRPYVRVKLAASLDGRTALADGKSKWITGAAARADVQKWRARSSAILIGSGTALADDPSLNVREFDIGRQPLRVVVDSRLRLPPAARMLKLPGATLVACARNDAARADTLRAAGAEIVVLPPSGSGVDLAALMRLLAEREVNELLVEAGATLSGALLEAGLVDELVLYYAPHILGDTGRGMFKLPVGRMDGRAGLEIVDVRAVGEDWRIIANVKAVASSK</sequence>
<dbReference type="CDD" id="cd01284">
    <property type="entry name" value="Riboflavin_deaminase-reductase"/>
    <property type="match status" value="1"/>
</dbReference>
<accession>A0A1F6U3F4</accession>
<evidence type="ECO:0000256" key="13">
    <source>
        <dbReference type="PIRNR" id="PIRNR006769"/>
    </source>
</evidence>
<dbReference type="FunFam" id="3.40.140.10:FF:000025">
    <property type="entry name" value="Riboflavin biosynthesis protein RibD"/>
    <property type="match status" value="1"/>
</dbReference>
<evidence type="ECO:0000256" key="11">
    <source>
        <dbReference type="ARBA" id="ARBA00023002"/>
    </source>
</evidence>
<dbReference type="AlphaFoldDB" id="A0A1F6U3F4"/>
<comment type="catalytic activity">
    <reaction evidence="13">
        <text>2,5-diamino-6-hydroxy-4-(5-phosphoribosylamino)-pyrimidine + H2O + H(+) = 5-amino-6-(5-phospho-D-ribosylamino)uracil + NH4(+)</text>
        <dbReference type="Rhea" id="RHEA:21868"/>
        <dbReference type="ChEBI" id="CHEBI:15377"/>
        <dbReference type="ChEBI" id="CHEBI:15378"/>
        <dbReference type="ChEBI" id="CHEBI:28938"/>
        <dbReference type="ChEBI" id="CHEBI:58453"/>
        <dbReference type="ChEBI" id="CHEBI:58614"/>
        <dbReference type="EC" id="3.5.4.26"/>
    </reaction>
</comment>
<dbReference type="GO" id="GO:0009231">
    <property type="term" value="P:riboflavin biosynthetic process"/>
    <property type="evidence" value="ECO:0007669"/>
    <property type="project" value="UniProtKB-UniPathway"/>
</dbReference>
<evidence type="ECO:0000256" key="8">
    <source>
        <dbReference type="ARBA" id="ARBA00022801"/>
    </source>
</evidence>
<reference evidence="18 19" key="1">
    <citation type="journal article" date="2016" name="Nat. Commun.">
        <title>Thousands of microbial genomes shed light on interconnected biogeochemical processes in an aquifer system.</title>
        <authorList>
            <person name="Anantharaman K."/>
            <person name="Brown C.T."/>
            <person name="Hug L.A."/>
            <person name="Sharon I."/>
            <person name="Castelle C.J."/>
            <person name="Probst A.J."/>
            <person name="Thomas B.C."/>
            <person name="Singh A."/>
            <person name="Wilkins M.J."/>
            <person name="Karaoz U."/>
            <person name="Brodie E.L."/>
            <person name="Williams K.H."/>
            <person name="Hubbard S.S."/>
            <person name="Banfield J.F."/>
        </authorList>
    </citation>
    <scope>NUCLEOTIDE SEQUENCE [LARGE SCALE GENOMIC DNA]</scope>
</reference>
<evidence type="ECO:0000256" key="14">
    <source>
        <dbReference type="PIRSR" id="PIRSR006769-1"/>
    </source>
</evidence>
<keyword evidence="12" id="KW-0511">Multifunctional enzyme</keyword>
<feature type="binding site" evidence="15">
    <location>
        <position position="188"/>
    </location>
    <ligand>
        <name>substrate</name>
    </ligand>
</feature>
<evidence type="ECO:0000256" key="10">
    <source>
        <dbReference type="ARBA" id="ARBA00022857"/>
    </source>
</evidence>
<feature type="binding site" evidence="15">
    <location>
        <position position="208"/>
    </location>
    <ligand>
        <name>substrate</name>
    </ligand>
</feature>
<dbReference type="InterPro" id="IPR016193">
    <property type="entry name" value="Cytidine_deaminase-like"/>
</dbReference>